<reference evidence="1" key="2">
    <citation type="submission" date="2023-06" db="EMBL/GenBank/DDBJ databases">
        <authorList>
            <person name="Ma L."/>
            <person name="Liu K.-W."/>
            <person name="Li Z."/>
            <person name="Hsiao Y.-Y."/>
            <person name="Qi Y."/>
            <person name="Fu T."/>
            <person name="Tang G."/>
            <person name="Zhang D."/>
            <person name="Sun W.-H."/>
            <person name="Liu D.-K."/>
            <person name="Li Y."/>
            <person name="Chen G.-Z."/>
            <person name="Liu X.-D."/>
            <person name="Liao X.-Y."/>
            <person name="Jiang Y.-T."/>
            <person name="Yu X."/>
            <person name="Hao Y."/>
            <person name="Huang J."/>
            <person name="Zhao X.-W."/>
            <person name="Ke S."/>
            <person name="Chen Y.-Y."/>
            <person name="Wu W.-L."/>
            <person name="Hsu J.-L."/>
            <person name="Lin Y.-F."/>
            <person name="Huang M.-D."/>
            <person name="Li C.-Y."/>
            <person name="Huang L."/>
            <person name="Wang Z.-W."/>
            <person name="Zhao X."/>
            <person name="Zhong W.-Y."/>
            <person name="Peng D.-H."/>
            <person name="Ahmad S."/>
            <person name="Lan S."/>
            <person name="Zhang J.-S."/>
            <person name="Tsai W.-C."/>
            <person name="Van De Peer Y."/>
            <person name="Liu Z.-J."/>
        </authorList>
    </citation>
    <scope>NUCLEOTIDE SEQUENCE</scope>
    <source>
        <strain evidence="1">SCP</strain>
        <tissue evidence="1">Leaves</tissue>
    </source>
</reference>
<proteinExistence type="predicted"/>
<sequence length="63" mass="7393">MMPRDFNIMKARSRDHSIELRESPAMNGSTSHLFRAITYFIEITRDYPRNHLASGRQTFKVPP</sequence>
<keyword evidence="2" id="KW-1185">Reference proteome</keyword>
<comment type="caution">
    <text evidence="1">The sequence shown here is derived from an EMBL/GenBank/DDBJ whole genome shotgun (WGS) entry which is preliminary data.</text>
</comment>
<evidence type="ECO:0000313" key="1">
    <source>
        <dbReference type="EMBL" id="KAK1278123.1"/>
    </source>
</evidence>
<organism evidence="1 2">
    <name type="scientific">Acorus gramineus</name>
    <name type="common">Dwarf sweet flag</name>
    <dbReference type="NCBI Taxonomy" id="55184"/>
    <lineage>
        <taxon>Eukaryota</taxon>
        <taxon>Viridiplantae</taxon>
        <taxon>Streptophyta</taxon>
        <taxon>Embryophyta</taxon>
        <taxon>Tracheophyta</taxon>
        <taxon>Spermatophyta</taxon>
        <taxon>Magnoliopsida</taxon>
        <taxon>Liliopsida</taxon>
        <taxon>Acoraceae</taxon>
        <taxon>Acorus</taxon>
    </lineage>
</organism>
<gene>
    <name evidence="1" type="ORF">QJS04_geneDACA014825</name>
</gene>
<dbReference type="AlphaFoldDB" id="A0AAV9BQ59"/>
<evidence type="ECO:0000313" key="2">
    <source>
        <dbReference type="Proteomes" id="UP001179952"/>
    </source>
</evidence>
<dbReference type="Proteomes" id="UP001179952">
    <property type="component" value="Unassembled WGS sequence"/>
</dbReference>
<accession>A0AAV9BQ59</accession>
<reference evidence="1" key="1">
    <citation type="journal article" date="2023" name="Nat. Commun.">
        <title>Diploid and tetraploid genomes of Acorus and the evolution of monocots.</title>
        <authorList>
            <person name="Ma L."/>
            <person name="Liu K.W."/>
            <person name="Li Z."/>
            <person name="Hsiao Y.Y."/>
            <person name="Qi Y."/>
            <person name="Fu T."/>
            <person name="Tang G.D."/>
            <person name="Zhang D."/>
            <person name="Sun W.H."/>
            <person name="Liu D.K."/>
            <person name="Li Y."/>
            <person name="Chen G.Z."/>
            <person name="Liu X.D."/>
            <person name="Liao X.Y."/>
            <person name="Jiang Y.T."/>
            <person name="Yu X."/>
            <person name="Hao Y."/>
            <person name="Huang J."/>
            <person name="Zhao X.W."/>
            <person name="Ke S."/>
            <person name="Chen Y.Y."/>
            <person name="Wu W.L."/>
            <person name="Hsu J.L."/>
            <person name="Lin Y.F."/>
            <person name="Huang M.D."/>
            <person name="Li C.Y."/>
            <person name="Huang L."/>
            <person name="Wang Z.W."/>
            <person name="Zhao X."/>
            <person name="Zhong W.Y."/>
            <person name="Peng D.H."/>
            <person name="Ahmad S."/>
            <person name="Lan S."/>
            <person name="Zhang J.S."/>
            <person name="Tsai W.C."/>
            <person name="Van de Peer Y."/>
            <person name="Liu Z.J."/>
        </authorList>
    </citation>
    <scope>NUCLEOTIDE SEQUENCE</scope>
    <source>
        <strain evidence="1">SCP</strain>
    </source>
</reference>
<protein>
    <submittedName>
        <fullName evidence="1">Uncharacterized protein</fullName>
    </submittedName>
</protein>
<dbReference type="EMBL" id="JAUJYN010000002">
    <property type="protein sequence ID" value="KAK1278123.1"/>
    <property type="molecule type" value="Genomic_DNA"/>
</dbReference>
<name>A0AAV9BQ59_ACOGR</name>